<organism evidence="1 2">
    <name type="scientific">Almyronema epifaneia S1</name>
    <dbReference type="NCBI Taxonomy" id="2991925"/>
    <lineage>
        <taxon>Bacteria</taxon>
        <taxon>Bacillati</taxon>
        <taxon>Cyanobacteriota</taxon>
        <taxon>Cyanophyceae</taxon>
        <taxon>Nodosilineales</taxon>
        <taxon>Nodosilineaceae</taxon>
        <taxon>Almyronema</taxon>
        <taxon>Almyronema epifaneia</taxon>
    </lineage>
</organism>
<reference evidence="1 2" key="1">
    <citation type="submission" date="2024-10" db="EMBL/GenBank/DDBJ databases">
        <authorList>
            <person name="Ratan Roy A."/>
            <person name="Morales Sandoval P.H."/>
            <person name="De Los Santos Villalobos S."/>
            <person name="Chakraborty S."/>
            <person name="Mukherjee J."/>
        </authorList>
    </citation>
    <scope>NUCLEOTIDE SEQUENCE [LARGE SCALE GENOMIC DNA]</scope>
    <source>
        <strain evidence="1 2">S1</strain>
    </source>
</reference>
<sequence>MCDISFADLSKNDLRGITEIEYPYIHGYQQLRLLSTNLLSGLSAEPLSLAAIGG</sequence>
<evidence type="ECO:0000313" key="2">
    <source>
        <dbReference type="Proteomes" id="UP001600165"/>
    </source>
</evidence>
<evidence type="ECO:0000313" key="1">
    <source>
        <dbReference type="EMBL" id="MFE4107642.1"/>
    </source>
</evidence>
<gene>
    <name evidence="1" type="ORF">ACFVKH_15215</name>
</gene>
<comment type="caution">
    <text evidence="1">The sequence shown here is derived from an EMBL/GenBank/DDBJ whole genome shotgun (WGS) entry which is preliminary data.</text>
</comment>
<keyword evidence="2" id="KW-1185">Reference proteome</keyword>
<dbReference type="RefSeq" id="WP_377966550.1">
    <property type="nucleotide sequence ID" value="NZ_JBHZOL010000088.1"/>
</dbReference>
<dbReference type="EMBL" id="JBHZOL010000088">
    <property type="protein sequence ID" value="MFE4107642.1"/>
    <property type="molecule type" value="Genomic_DNA"/>
</dbReference>
<dbReference type="Proteomes" id="UP001600165">
    <property type="component" value="Unassembled WGS sequence"/>
</dbReference>
<name>A0ABW6IHF3_9CYAN</name>
<evidence type="ECO:0008006" key="3">
    <source>
        <dbReference type="Google" id="ProtNLM"/>
    </source>
</evidence>
<accession>A0ABW6IHF3</accession>
<proteinExistence type="predicted"/>
<protein>
    <recommendedName>
        <fullName evidence="3">Leucine-rich repeat domain-containing protein</fullName>
    </recommendedName>
</protein>